<reference evidence="1" key="2">
    <citation type="journal article" date="2020" name="Nat. Commun.">
        <title>Large-scale genome sequencing of mycorrhizal fungi provides insights into the early evolution of symbiotic traits.</title>
        <authorList>
            <person name="Miyauchi S."/>
            <person name="Kiss E."/>
            <person name="Kuo A."/>
            <person name="Drula E."/>
            <person name="Kohler A."/>
            <person name="Sanchez-Garcia M."/>
            <person name="Morin E."/>
            <person name="Andreopoulos B."/>
            <person name="Barry K.W."/>
            <person name="Bonito G."/>
            <person name="Buee M."/>
            <person name="Carver A."/>
            <person name="Chen C."/>
            <person name="Cichocki N."/>
            <person name="Clum A."/>
            <person name="Culley D."/>
            <person name="Crous P.W."/>
            <person name="Fauchery L."/>
            <person name="Girlanda M."/>
            <person name="Hayes R.D."/>
            <person name="Keri Z."/>
            <person name="LaButti K."/>
            <person name="Lipzen A."/>
            <person name="Lombard V."/>
            <person name="Magnuson J."/>
            <person name="Maillard F."/>
            <person name="Murat C."/>
            <person name="Nolan M."/>
            <person name="Ohm R.A."/>
            <person name="Pangilinan J."/>
            <person name="Pereira M.F."/>
            <person name="Perotto S."/>
            <person name="Peter M."/>
            <person name="Pfister S."/>
            <person name="Riley R."/>
            <person name="Sitrit Y."/>
            <person name="Stielow J.B."/>
            <person name="Szollosi G."/>
            <person name="Zifcakova L."/>
            <person name="Stursova M."/>
            <person name="Spatafora J.W."/>
            <person name="Tedersoo L."/>
            <person name="Vaario L.M."/>
            <person name="Yamada A."/>
            <person name="Yan M."/>
            <person name="Wang P."/>
            <person name="Xu J."/>
            <person name="Bruns T."/>
            <person name="Baldrian P."/>
            <person name="Vilgalys R."/>
            <person name="Dunand C."/>
            <person name="Henrissat B."/>
            <person name="Grigoriev I.V."/>
            <person name="Hibbett D."/>
            <person name="Nagy L.G."/>
            <person name="Martin F.M."/>
        </authorList>
    </citation>
    <scope>NUCLEOTIDE SEQUENCE</scope>
    <source>
        <strain evidence="1">P2</strain>
    </source>
</reference>
<sequence>MGQTTSTPSPTSSSSLETKPAQCPIQHSPAQCPVDHDAFASGSDSTSSSSPHTSGSSSHPSGLAKCPIDHGKSGDLNPLNQMPNLAQERAPGQMMDLPLEREVSSIPRASDSSKWEYPSAQQFYNALVRKGWETPEEHVQTIVDIHNFLNEEAWQEILKWEPPNSDPYLAKFRGKPGQLSPKARLLMIAGWLFPSRFKSVPISSLHSTLKPFPNLLTF</sequence>
<reference evidence="1" key="1">
    <citation type="submission" date="2019-10" db="EMBL/GenBank/DDBJ databases">
        <authorList>
            <consortium name="DOE Joint Genome Institute"/>
            <person name="Kuo A."/>
            <person name="Miyauchi S."/>
            <person name="Kiss E."/>
            <person name="Drula E."/>
            <person name="Kohler A."/>
            <person name="Sanchez-Garcia M."/>
            <person name="Andreopoulos B."/>
            <person name="Barry K.W."/>
            <person name="Bonito G."/>
            <person name="Buee M."/>
            <person name="Carver A."/>
            <person name="Chen C."/>
            <person name="Cichocki N."/>
            <person name="Clum A."/>
            <person name="Culley D."/>
            <person name="Crous P.W."/>
            <person name="Fauchery L."/>
            <person name="Girlanda M."/>
            <person name="Hayes R."/>
            <person name="Keri Z."/>
            <person name="Labutti K."/>
            <person name="Lipzen A."/>
            <person name="Lombard V."/>
            <person name="Magnuson J."/>
            <person name="Maillard F."/>
            <person name="Morin E."/>
            <person name="Murat C."/>
            <person name="Nolan M."/>
            <person name="Ohm R."/>
            <person name="Pangilinan J."/>
            <person name="Pereira M."/>
            <person name="Perotto S."/>
            <person name="Peter M."/>
            <person name="Riley R."/>
            <person name="Sitrit Y."/>
            <person name="Stielow B."/>
            <person name="Szollosi G."/>
            <person name="Zifcakova L."/>
            <person name="Stursova M."/>
            <person name="Spatafora J.W."/>
            <person name="Tedersoo L."/>
            <person name="Vaario L.-M."/>
            <person name="Yamada A."/>
            <person name="Yan M."/>
            <person name="Wang P."/>
            <person name="Xu J."/>
            <person name="Bruns T."/>
            <person name="Baldrian P."/>
            <person name="Vilgalys R."/>
            <person name="Henrissat B."/>
            <person name="Grigoriev I.V."/>
            <person name="Hibbett D."/>
            <person name="Nagy L.G."/>
            <person name="Martin F.M."/>
        </authorList>
    </citation>
    <scope>NUCLEOTIDE SEQUENCE</scope>
    <source>
        <strain evidence="1">P2</strain>
    </source>
</reference>
<evidence type="ECO:0000313" key="2">
    <source>
        <dbReference type="Proteomes" id="UP000886501"/>
    </source>
</evidence>
<accession>A0ACB6Z9G0</accession>
<dbReference type="EMBL" id="MU118060">
    <property type="protein sequence ID" value="KAF9646355.1"/>
    <property type="molecule type" value="Genomic_DNA"/>
</dbReference>
<name>A0ACB6Z9G0_THEGA</name>
<proteinExistence type="predicted"/>
<gene>
    <name evidence="1" type="ORF">BDM02DRAFT_3118779</name>
</gene>
<comment type="caution">
    <text evidence="1">The sequence shown here is derived from an EMBL/GenBank/DDBJ whole genome shotgun (WGS) entry which is preliminary data.</text>
</comment>
<keyword evidence="2" id="KW-1185">Reference proteome</keyword>
<organism evidence="1 2">
    <name type="scientific">Thelephora ganbajun</name>
    <name type="common">Ganba fungus</name>
    <dbReference type="NCBI Taxonomy" id="370292"/>
    <lineage>
        <taxon>Eukaryota</taxon>
        <taxon>Fungi</taxon>
        <taxon>Dikarya</taxon>
        <taxon>Basidiomycota</taxon>
        <taxon>Agaricomycotina</taxon>
        <taxon>Agaricomycetes</taxon>
        <taxon>Thelephorales</taxon>
        <taxon>Thelephoraceae</taxon>
        <taxon>Thelephora</taxon>
    </lineage>
</organism>
<dbReference type="Proteomes" id="UP000886501">
    <property type="component" value="Unassembled WGS sequence"/>
</dbReference>
<protein>
    <submittedName>
        <fullName evidence="1">Cytochrome c and c1 heme-lyase</fullName>
    </submittedName>
</protein>
<evidence type="ECO:0000313" key="1">
    <source>
        <dbReference type="EMBL" id="KAF9646355.1"/>
    </source>
</evidence>